<dbReference type="InterPro" id="IPR014719">
    <property type="entry name" value="Ribosomal_bL12_C/ClpS-like"/>
</dbReference>
<dbReference type="Pfam" id="PF00542">
    <property type="entry name" value="Ribosomal_L12"/>
    <property type="match status" value="1"/>
</dbReference>
<name>A0A3P6AUX7_BRAOL</name>
<dbReference type="InterPro" id="IPR013823">
    <property type="entry name" value="Ribosomal_bL12_C"/>
</dbReference>
<dbReference type="GO" id="GO:1990904">
    <property type="term" value="C:ribonucleoprotein complex"/>
    <property type="evidence" value="ECO:0007669"/>
    <property type="project" value="UniProtKB-KW"/>
</dbReference>
<dbReference type="GO" id="GO:0005840">
    <property type="term" value="C:ribosome"/>
    <property type="evidence" value="ECO:0007669"/>
    <property type="project" value="UniProtKB-KW"/>
</dbReference>
<evidence type="ECO:0000256" key="3">
    <source>
        <dbReference type="SAM" id="Phobius"/>
    </source>
</evidence>
<keyword evidence="2" id="KW-0687">Ribonucleoprotein</keyword>
<organism evidence="5">
    <name type="scientific">Brassica oleracea</name>
    <name type="common">Wild cabbage</name>
    <dbReference type="NCBI Taxonomy" id="3712"/>
    <lineage>
        <taxon>Eukaryota</taxon>
        <taxon>Viridiplantae</taxon>
        <taxon>Streptophyta</taxon>
        <taxon>Embryophyta</taxon>
        <taxon>Tracheophyta</taxon>
        <taxon>Spermatophyta</taxon>
        <taxon>Magnoliopsida</taxon>
        <taxon>eudicotyledons</taxon>
        <taxon>Gunneridae</taxon>
        <taxon>Pentapetalae</taxon>
        <taxon>rosids</taxon>
        <taxon>malvids</taxon>
        <taxon>Brassicales</taxon>
        <taxon>Brassicaceae</taxon>
        <taxon>Brassiceae</taxon>
        <taxon>Brassica</taxon>
    </lineage>
</organism>
<keyword evidence="3" id="KW-0472">Membrane</keyword>
<dbReference type="SUPFAM" id="SSF54736">
    <property type="entry name" value="ClpS-like"/>
    <property type="match status" value="1"/>
</dbReference>
<dbReference type="InterPro" id="IPR000206">
    <property type="entry name" value="Ribosomal_bL12"/>
</dbReference>
<sequence length="223" mass="25407">MQIILMKYVLFMFQVGIYGYAAYSASKFGLKVWHSHCNKKLLLMIFMSLLFFLLTPIHLVLKKNVHSPQCQVNWSVQVRFLQKDSVSKPKRYKYPSLYDPYGPRPQPSSKIMEIAQRIAVMSPQERIGALNKHLRLPKQEMISRQGMMSLGAKQEAGTGKQEEKKEKTIKVIKEVRVFASLGLKEAKELVEKVPVVIKQGLTKEEADGIIEKIKDVGGVAVME</sequence>
<evidence type="ECO:0000256" key="2">
    <source>
        <dbReference type="ARBA" id="ARBA00023274"/>
    </source>
</evidence>
<feature type="transmembrane region" description="Helical" evidence="3">
    <location>
        <begin position="41"/>
        <end position="61"/>
    </location>
</feature>
<gene>
    <name evidence="5" type="ORF">BOLC3T16477H</name>
</gene>
<dbReference type="AlphaFoldDB" id="A0A3P6AUX7"/>
<dbReference type="PANTHER" id="PTHR45987:SF6">
    <property type="entry name" value="RIBOSOMAL PROTEIN L12_ ATP-DEPENDENT CLP PROTEASE ADAPTOR PROTEIN CLPS FAMILY PROTEIN"/>
    <property type="match status" value="1"/>
</dbReference>
<evidence type="ECO:0000256" key="1">
    <source>
        <dbReference type="ARBA" id="ARBA00022980"/>
    </source>
</evidence>
<feature type="transmembrane region" description="Helical" evidence="3">
    <location>
        <begin position="6"/>
        <end position="29"/>
    </location>
</feature>
<dbReference type="CDD" id="cd00387">
    <property type="entry name" value="Ribosomal_L7_L12"/>
    <property type="match status" value="1"/>
</dbReference>
<keyword evidence="3" id="KW-1133">Transmembrane helix</keyword>
<reference evidence="5" key="1">
    <citation type="submission" date="2018-11" db="EMBL/GenBank/DDBJ databases">
        <authorList>
            <consortium name="Genoscope - CEA"/>
            <person name="William W."/>
        </authorList>
    </citation>
    <scope>NUCLEOTIDE SEQUENCE</scope>
</reference>
<keyword evidence="1" id="KW-0689">Ribosomal protein</keyword>
<keyword evidence="3" id="KW-0812">Transmembrane</keyword>
<proteinExistence type="predicted"/>
<dbReference type="GO" id="GO:0003729">
    <property type="term" value="F:mRNA binding"/>
    <property type="evidence" value="ECO:0007669"/>
    <property type="project" value="TreeGrafter"/>
</dbReference>
<accession>A0A3P6AUX7</accession>
<dbReference type="GO" id="GO:0006412">
    <property type="term" value="P:translation"/>
    <property type="evidence" value="ECO:0007669"/>
    <property type="project" value="InterPro"/>
</dbReference>
<feature type="domain" description="Large ribosomal subunit protein bL12 C-terminal" evidence="4">
    <location>
        <begin position="165"/>
        <end position="219"/>
    </location>
</feature>
<evidence type="ECO:0000259" key="4">
    <source>
        <dbReference type="Pfam" id="PF00542"/>
    </source>
</evidence>
<dbReference type="Gene3D" id="3.30.1390.10">
    <property type="match status" value="1"/>
</dbReference>
<protein>
    <recommendedName>
        <fullName evidence="4">Large ribosomal subunit protein bL12 C-terminal domain-containing protein</fullName>
    </recommendedName>
</protein>
<dbReference type="PANTHER" id="PTHR45987">
    <property type="entry name" value="39S RIBOSOMAL PROTEIN L12"/>
    <property type="match status" value="1"/>
</dbReference>
<dbReference type="GO" id="GO:0003735">
    <property type="term" value="F:structural constituent of ribosome"/>
    <property type="evidence" value="ECO:0007669"/>
    <property type="project" value="InterPro"/>
</dbReference>
<dbReference type="EMBL" id="LR031872">
    <property type="protein sequence ID" value="VDC92719.1"/>
    <property type="molecule type" value="Genomic_DNA"/>
</dbReference>
<evidence type="ECO:0000313" key="5">
    <source>
        <dbReference type="EMBL" id="VDC92719.1"/>
    </source>
</evidence>